<sequence length="81" mass="9297">MKPLTGRETGRRRLAMMGEILGIPYGAEALVVGFLDMMHATDAVLLLLISLWFSFETVETRTLAWPWPRFCRLSLVERETK</sequence>
<dbReference type="KEGG" id="psco:LY89DRAFT_790466"/>
<organism evidence="2 3">
    <name type="scientific">Mollisia scopiformis</name>
    <name type="common">Conifer needle endophyte fungus</name>
    <name type="synonym">Phialocephala scopiformis</name>
    <dbReference type="NCBI Taxonomy" id="149040"/>
    <lineage>
        <taxon>Eukaryota</taxon>
        <taxon>Fungi</taxon>
        <taxon>Dikarya</taxon>
        <taxon>Ascomycota</taxon>
        <taxon>Pezizomycotina</taxon>
        <taxon>Leotiomycetes</taxon>
        <taxon>Helotiales</taxon>
        <taxon>Mollisiaceae</taxon>
        <taxon>Mollisia</taxon>
    </lineage>
</organism>
<evidence type="ECO:0000256" key="1">
    <source>
        <dbReference type="SAM" id="Phobius"/>
    </source>
</evidence>
<dbReference type="EMBL" id="KQ947445">
    <property type="protein sequence ID" value="KUJ06617.1"/>
    <property type="molecule type" value="Genomic_DNA"/>
</dbReference>
<name>A0A132B4L9_MOLSC</name>
<reference evidence="2 3" key="1">
    <citation type="submission" date="2015-10" db="EMBL/GenBank/DDBJ databases">
        <title>Full genome of DAOMC 229536 Phialocephala scopiformis, a fungal endophyte of spruce producing the potent anti-insectan compound rugulosin.</title>
        <authorList>
            <consortium name="DOE Joint Genome Institute"/>
            <person name="Walker A.K."/>
            <person name="Frasz S.L."/>
            <person name="Seifert K.A."/>
            <person name="Miller J.D."/>
            <person name="Mondo S.J."/>
            <person name="Labutti K."/>
            <person name="Lipzen A."/>
            <person name="Dockter R."/>
            <person name="Kennedy M."/>
            <person name="Grigoriev I.V."/>
            <person name="Spatafora J.W."/>
        </authorList>
    </citation>
    <scope>NUCLEOTIDE SEQUENCE [LARGE SCALE GENOMIC DNA]</scope>
    <source>
        <strain evidence="2 3">CBS 120377</strain>
    </source>
</reference>
<keyword evidence="3" id="KW-1185">Reference proteome</keyword>
<keyword evidence="1" id="KW-0472">Membrane</keyword>
<proteinExistence type="predicted"/>
<gene>
    <name evidence="2" type="ORF">LY89DRAFT_790466</name>
</gene>
<dbReference type="OrthoDB" id="3945418at2759"/>
<feature type="transmembrane region" description="Helical" evidence="1">
    <location>
        <begin position="20"/>
        <end position="53"/>
    </location>
</feature>
<accession>A0A132B4L9</accession>
<dbReference type="RefSeq" id="XP_018060972.1">
    <property type="nucleotide sequence ID" value="XM_018223371.1"/>
</dbReference>
<dbReference type="InParanoid" id="A0A132B4L9"/>
<keyword evidence="1" id="KW-0812">Transmembrane</keyword>
<evidence type="ECO:0000313" key="3">
    <source>
        <dbReference type="Proteomes" id="UP000070700"/>
    </source>
</evidence>
<evidence type="ECO:0000313" key="2">
    <source>
        <dbReference type="EMBL" id="KUJ06617.1"/>
    </source>
</evidence>
<dbReference type="AlphaFoldDB" id="A0A132B4L9"/>
<dbReference type="GeneID" id="28833097"/>
<dbReference type="Proteomes" id="UP000070700">
    <property type="component" value="Unassembled WGS sequence"/>
</dbReference>
<protein>
    <submittedName>
        <fullName evidence="2">Uncharacterized protein</fullName>
    </submittedName>
</protein>
<keyword evidence="1" id="KW-1133">Transmembrane helix</keyword>